<organism evidence="1 2">
    <name type="scientific">Flavobacterium gossypii</name>
    <dbReference type="NCBI Taxonomy" id="1646119"/>
    <lineage>
        <taxon>Bacteria</taxon>
        <taxon>Pseudomonadati</taxon>
        <taxon>Bacteroidota</taxon>
        <taxon>Flavobacteriia</taxon>
        <taxon>Flavobacteriales</taxon>
        <taxon>Flavobacteriaceae</taxon>
        <taxon>Flavobacterium</taxon>
    </lineage>
</organism>
<protein>
    <submittedName>
        <fullName evidence="1">Uncharacterized protein</fullName>
    </submittedName>
</protein>
<name>A0ABR6DTE1_9FLAO</name>
<sequence length="47" mass="5591">MLIKSIVIKGLGQLFFNLNHTKNPQLHWGIVLFSIKKIYILWKRQVL</sequence>
<accession>A0ABR6DTE1</accession>
<proteinExistence type="predicted"/>
<keyword evidence="2" id="KW-1185">Reference proteome</keyword>
<dbReference type="Proteomes" id="UP000555003">
    <property type="component" value="Unassembled WGS sequence"/>
</dbReference>
<gene>
    <name evidence="1" type="ORF">GGR22_003157</name>
</gene>
<evidence type="ECO:0000313" key="2">
    <source>
        <dbReference type="Proteomes" id="UP000555003"/>
    </source>
</evidence>
<dbReference type="EMBL" id="JACJIS010000004">
    <property type="protein sequence ID" value="MBA9074980.1"/>
    <property type="molecule type" value="Genomic_DNA"/>
</dbReference>
<comment type="caution">
    <text evidence="1">The sequence shown here is derived from an EMBL/GenBank/DDBJ whole genome shotgun (WGS) entry which is preliminary data.</text>
</comment>
<evidence type="ECO:0000313" key="1">
    <source>
        <dbReference type="EMBL" id="MBA9074980.1"/>
    </source>
</evidence>
<reference evidence="1 2" key="1">
    <citation type="submission" date="2020-08" db="EMBL/GenBank/DDBJ databases">
        <title>Genomic Encyclopedia of Type Strains, Phase IV (KMG-IV): sequencing the most valuable type-strain genomes for metagenomic binning, comparative biology and taxonomic classification.</title>
        <authorList>
            <person name="Goeker M."/>
        </authorList>
    </citation>
    <scope>NUCLEOTIDE SEQUENCE [LARGE SCALE GENOMIC DNA]</scope>
    <source>
        <strain evidence="1 2">DSM 100397</strain>
    </source>
</reference>